<evidence type="ECO:0000256" key="1">
    <source>
        <dbReference type="SAM" id="SignalP"/>
    </source>
</evidence>
<name>A0A833JA05_9HYPH</name>
<sequence length="46" mass="4744">MTAFALACLAFCSAASLVAVISARVTAISLADEHRGGFTFPLDGDR</sequence>
<feature type="signal peptide" evidence="1">
    <location>
        <begin position="1"/>
        <end position="27"/>
    </location>
</feature>
<gene>
    <name evidence="2" type="ORF">F8B43_0003</name>
</gene>
<reference evidence="2 3" key="1">
    <citation type="submission" date="2019-10" db="EMBL/GenBank/DDBJ databases">
        <title>Draft Genome Sequence of the Caffeine Degrading Methylotroph Methylorubrum populi PINKEL.</title>
        <authorList>
            <person name="Dawson S.C."/>
            <person name="Zhang X."/>
            <person name="Wright M.E."/>
            <person name="Sharma G."/>
            <person name="Langner J.T."/>
            <person name="Ditty J.L."/>
            <person name="Subuyuj G.A."/>
        </authorList>
    </citation>
    <scope>NUCLEOTIDE SEQUENCE [LARGE SCALE GENOMIC DNA]</scope>
    <source>
        <strain evidence="2 3">Pinkel</strain>
    </source>
</reference>
<dbReference type="EMBL" id="WEKV01000001">
    <property type="protein sequence ID" value="KAB7787998.1"/>
    <property type="molecule type" value="Genomic_DNA"/>
</dbReference>
<organism evidence="2 3">
    <name type="scientific">Methylorubrum populi</name>
    <dbReference type="NCBI Taxonomy" id="223967"/>
    <lineage>
        <taxon>Bacteria</taxon>
        <taxon>Pseudomonadati</taxon>
        <taxon>Pseudomonadota</taxon>
        <taxon>Alphaproteobacteria</taxon>
        <taxon>Hyphomicrobiales</taxon>
        <taxon>Methylobacteriaceae</taxon>
        <taxon>Methylorubrum</taxon>
    </lineage>
</organism>
<accession>A0A833JA05</accession>
<evidence type="ECO:0000313" key="3">
    <source>
        <dbReference type="Proteomes" id="UP000469949"/>
    </source>
</evidence>
<comment type="caution">
    <text evidence="2">The sequence shown here is derived from an EMBL/GenBank/DDBJ whole genome shotgun (WGS) entry which is preliminary data.</text>
</comment>
<dbReference type="Proteomes" id="UP000469949">
    <property type="component" value="Unassembled WGS sequence"/>
</dbReference>
<keyword evidence="1" id="KW-0732">Signal</keyword>
<protein>
    <submittedName>
        <fullName evidence="2">Uncharacterized protein</fullName>
    </submittedName>
</protein>
<dbReference type="AlphaFoldDB" id="A0A833JA05"/>
<proteinExistence type="predicted"/>
<evidence type="ECO:0000313" key="2">
    <source>
        <dbReference type="EMBL" id="KAB7787998.1"/>
    </source>
</evidence>
<feature type="chain" id="PRO_5032282663" evidence="1">
    <location>
        <begin position="28"/>
        <end position="46"/>
    </location>
</feature>